<proteinExistence type="predicted"/>
<reference evidence="1" key="1">
    <citation type="submission" date="2023-04" db="EMBL/GenBank/DDBJ databases">
        <authorList>
            <person name="Vijverberg K."/>
            <person name="Xiong W."/>
            <person name="Schranz E."/>
        </authorList>
    </citation>
    <scope>NUCLEOTIDE SEQUENCE</scope>
</reference>
<accession>A0AA35ZFL0</accession>
<evidence type="ECO:0000313" key="2">
    <source>
        <dbReference type="Proteomes" id="UP001177003"/>
    </source>
</evidence>
<dbReference type="Proteomes" id="UP001177003">
    <property type="component" value="Chromosome 6"/>
</dbReference>
<sequence length="170" mass="18430">MDDVRIFLSTLIVVWKTCELSPKLYFGQALELGLLITIDVGVVAIVCVHDCVEGVICESVLPTLGSKCKHLLLVIPHISREELKCGLLRDRECEIGAVVLSLEGQEEERNLRRRRNVMVRLMTPTGGESSGSGASSAAVGIRREGRLLVVDGRNKGEGGSGGLRSYKGGW</sequence>
<dbReference type="AlphaFoldDB" id="A0AA35ZFL0"/>
<evidence type="ECO:0000313" key="1">
    <source>
        <dbReference type="EMBL" id="CAI9291288.1"/>
    </source>
</evidence>
<gene>
    <name evidence="1" type="ORF">LSALG_LOCUS30436</name>
</gene>
<protein>
    <submittedName>
        <fullName evidence="1">Uncharacterized protein</fullName>
    </submittedName>
</protein>
<dbReference type="EMBL" id="OX465082">
    <property type="protein sequence ID" value="CAI9291288.1"/>
    <property type="molecule type" value="Genomic_DNA"/>
</dbReference>
<keyword evidence="2" id="KW-1185">Reference proteome</keyword>
<name>A0AA35ZFL0_LACSI</name>
<organism evidence="1 2">
    <name type="scientific">Lactuca saligna</name>
    <name type="common">Willowleaf lettuce</name>
    <dbReference type="NCBI Taxonomy" id="75948"/>
    <lineage>
        <taxon>Eukaryota</taxon>
        <taxon>Viridiplantae</taxon>
        <taxon>Streptophyta</taxon>
        <taxon>Embryophyta</taxon>
        <taxon>Tracheophyta</taxon>
        <taxon>Spermatophyta</taxon>
        <taxon>Magnoliopsida</taxon>
        <taxon>eudicotyledons</taxon>
        <taxon>Gunneridae</taxon>
        <taxon>Pentapetalae</taxon>
        <taxon>asterids</taxon>
        <taxon>campanulids</taxon>
        <taxon>Asterales</taxon>
        <taxon>Asteraceae</taxon>
        <taxon>Cichorioideae</taxon>
        <taxon>Cichorieae</taxon>
        <taxon>Lactucinae</taxon>
        <taxon>Lactuca</taxon>
    </lineage>
</organism>